<keyword evidence="2" id="KW-0238">DNA-binding</keyword>
<name>A0ABR4KG47_9EURO</name>
<dbReference type="GeneID" id="98164794"/>
<dbReference type="RefSeq" id="XP_070899696.1">
    <property type="nucleotide sequence ID" value="XM_071049630.1"/>
</dbReference>
<evidence type="ECO:0000256" key="1">
    <source>
        <dbReference type="ARBA" id="ARBA00023015"/>
    </source>
</evidence>
<evidence type="ECO:0000256" key="2">
    <source>
        <dbReference type="ARBA" id="ARBA00023125"/>
    </source>
</evidence>
<dbReference type="InterPro" id="IPR036864">
    <property type="entry name" value="Zn2-C6_fun-type_DNA-bd_sf"/>
</dbReference>
<protein>
    <recommendedName>
        <fullName evidence="6">Zn(2)-C6 fungal-type domain-containing protein</fullName>
    </recommendedName>
</protein>
<sequence>MPQQPLSRARLRTRTGCLPCKVQRKKCDEILPRCSRCIKQERVCCWPSSPLPVDRRCRPSSAPELPTKAVPDSGNRNENTLKPVFEISPPLAFPANISWGRGIFSSDAECAVFNHFTHKFSPLLLLKTAHPQFRADCISYGGHLGTHFNITKTAMMACGAAHLYTLTLDPSLRDLSLKYYAATISQVRQALHLFNRQAYRSQFLTPTDGSFDALLVSVILLYTYAKCIGHPNFHADIVNHVMGAVKLLEIRNALSRPGTMTQPFYRVMSESIFYQVFLLSMHGPGDNNNDDSNGHALNAAFWSSIWQPLVFRDTPQVANSPILGSLSLPLCRFLVRLARFHQHWFQAAIADSVRIFACLRDELAAWEGAVLDRNLGVDDGGPSRDVLLDPCQHCSTMYILSASILLARKAYGLRDHVSSPVTELATTRAQWQEQRAARLLRQLVRDDRWTQCYLAVSATMSIASSLGSPETEYLIRQDFHRREIWAARGEAPPVDKSIYSSSPEF</sequence>
<evidence type="ECO:0000313" key="7">
    <source>
        <dbReference type="EMBL" id="KAL2851255.1"/>
    </source>
</evidence>
<keyword evidence="4" id="KW-0539">Nucleus</keyword>
<proteinExistence type="predicted"/>
<reference evidence="7 8" key="1">
    <citation type="submission" date="2024-07" db="EMBL/GenBank/DDBJ databases">
        <title>Section-level genome sequencing and comparative genomics of Aspergillus sections Usti and Cavernicolus.</title>
        <authorList>
            <consortium name="Lawrence Berkeley National Laboratory"/>
            <person name="Nybo J.L."/>
            <person name="Vesth T.C."/>
            <person name="Theobald S."/>
            <person name="Frisvad J.C."/>
            <person name="Larsen T.O."/>
            <person name="Kjaerboelling I."/>
            <person name="Rothschild-Mancinelli K."/>
            <person name="Lyhne E.K."/>
            <person name="Kogle M.E."/>
            <person name="Barry K."/>
            <person name="Clum A."/>
            <person name="Na H."/>
            <person name="Ledsgaard L."/>
            <person name="Lin J."/>
            <person name="Lipzen A."/>
            <person name="Kuo A."/>
            <person name="Riley R."/>
            <person name="Mondo S."/>
            <person name="LaButti K."/>
            <person name="Haridas S."/>
            <person name="Pangalinan J."/>
            <person name="Salamov A.A."/>
            <person name="Simmons B.A."/>
            <person name="Magnuson J.K."/>
            <person name="Chen J."/>
            <person name="Drula E."/>
            <person name="Henrissat B."/>
            <person name="Wiebenga A."/>
            <person name="Lubbers R.J."/>
            <person name="Gomes A.C."/>
            <person name="Macurrencykelacurrency M.R."/>
            <person name="Stajich J."/>
            <person name="Grigoriev I.V."/>
            <person name="Mortensen U.H."/>
            <person name="De vries R.P."/>
            <person name="Baker S.E."/>
            <person name="Andersen M.R."/>
        </authorList>
    </citation>
    <scope>NUCLEOTIDE SEQUENCE [LARGE SCALE GENOMIC DNA]</scope>
    <source>
        <strain evidence="7 8">CBS 756.74</strain>
    </source>
</reference>
<feature type="region of interest" description="Disordered" evidence="5">
    <location>
        <begin position="56"/>
        <end position="78"/>
    </location>
</feature>
<feature type="domain" description="Zn(2)-C6 fungal-type" evidence="6">
    <location>
        <begin position="16"/>
        <end position="46"/>
    </location>
</feature>
<dbReference type="PANTHER" id="PTHR37534:SF46">
    <property type="entry name" value="ZN(II)2CYS6 TRANSCRIPTION FACTOR (EUROFUNG)"/>
    <property type="match status" value="1"/>
</dbReference>
<dbReference type="EMBL" id="JBFXLR010000018">
    <property type="protein sequence ID" value="KAL2851255.1"/>
    <property type="molecule type" value="Genomic_DNA"/>
</dbReference>
<evidence type="ECO:0000256" key="4">
    <source>
        <dbReference type="ARBA" id="ARBA00023242"/>
    </source>
</evidence>
<keyword evidence="3" id="KW-0804">Transcription</keyword>
<dbReference type="InterPro" id="IPR001138">
    <property type="entry name" value="Zn2Cys6_DnaBD"/>
</dbReference>
<evidence type="ECO:0000256" key="5">
    <source>
        <dbReference type="SAM" id="MobiDB-lite"/>
    </source>
</evidence>
<gene>
    <name evidence="7" type="ORF">BJX68DRAFT_69734</name>
</gene>
<keyword evidence="8" id="KW-1185">Reference proteome</keyword>
<keyword evidence="1" id="KW-0805">Transcription regulation</keyword>
<dbReference type="SUPFAM" id="SSF57701">
    <property type="entry name" value="Zn2/Cys6 DNA-binding domain"/>
    <property type="match status" value="1"/>
</dbReference>
<organism evidence="7 8">
    <name type="scientific">Aspergillus pseudodeflectus</name>
    <dbReference type="NCBI Taxonomy" id="176178"/>
    <lineage>
        <taxon>Eukaryota</taxon>
        <taxon>Fungi</taxon>
        <taxon>Dikarya</taxon>
        <taxon>Ascomycota</taxon>
        <taxon>Pezizomycotina</taxon>
        <taxon>Eurotiomycetes</taxon>
        <taxon>Eurotiomycetidae</taxon>
        <taxon>Eurotiales</taxon>
        <taxon>Aspergillaceae</taxon>
        <taxon>Aspergillus</taxon>
        <taxon>Aspergillus subgen. Nidulantes</taxon>
    </lineage>
</organism>
<dbReference type="PROSITE" id="PS50048">
    <property type="entry name" value="ZN2_CY6_FUNGAL_2"/>
    <property type="match status" value="1"/>
</dbReference>
<evidence type="ECO:0000256" key="3">
    <source>
        <dbReference type="ARBA" id="ARBA00023163"/>
    </source>
</evidence>
<evidence type="ECO:0000313" key="8">
    <source>
        <dbReference type="Proteomes" id="UP001610444"/>
    </source>
</evidence>
<dbReference type="CDD" id="cd00067">
    <property type="entry name" value="GAL4"/>
    <property type="match status" value="1"/>
</dbReference>
<dbReference type="PANTHER" id="PTHR37534">
    <property type="entry name" value="TRANSCRIPTIONAL ACTIVATOR PROTEIN UGA3"/>
    <property type="match status" value="1"/>
</dbReference>
<dbReference type="SMART" id="SM00066">
    <property type="entry name" value="GAL4"/>
    <property type="match status" value="1"/>
</dbReference>
<dbReference type="Proteomes" id="UP001610444">
    <property type="component" value="Unassembled WGS sequence"/>
</dbReference>
<comment type="caution">
    <text evidence="7">The sequence shown here is derived from an EMBL/GenBank/DDBJ whole genome shotgun (WGS) entry which is preliminary data.</text>
</comment>
<evidence type="ECO:0000259" key="6">
    <source>
        <dbReference type="PROSITE" id="PS50048"/>
    </source>
</evidence>
<accession>A0ABR4KG47</accession>
<dbReference type="PROSITE" id="PS00463">
    <property type="entry name" value="ZN2_CY6_FUNGAL_1"/>
    <property type="match status" value="1"/>
</dbReference>